<evidence type="ECO:0000313" key="1">
    <source>
        <dbReference type="EMBL" id="EDQ92906.1"/>
    </source>
</evidence>
<keyword evidence="2" id="KW-1185">Reference proteome</keyword>
<name>A9UPP5_MONBE</name>
<gene>
    <name evidence="1" type="ORF">MONBRDRAFT_22144</name>
</gene>
<dbReference type="KEGG" id="mbr:MONBRDRAFT_22144"/>
<dbReference type="Pfam" id="PF05427">
    <property type="entry name" value="FIBP"/>
    <property type="match status" value="1"/>
</dbReference>
<sequence>MSARASVITTAAGSTASMETIWISSGPEIDVDIGTFRLWLDYHSPREGAQQRPEWRTHGHDIVLNDTVDQFQYFSSIEPWLQEPSVKHHRDIFSLRRPALQSLLTIYYSFHSEIIRDIVSRSLGKQGGL</sequence>
<accession>A9UPP5</accession>
<proteinExistence type="predicted"/>
<dbReference type="RefSeq" id="XP_001742668.1">
    <property type="nucleotide sequence ID" value="XM_001742616.1"/>
</dbReference>
<dbReference type="Proteomes" id="UP000001357">
    <property type="component" value="Unassembled WGS sequence"/>
</dbReference>
<evidence type="ECO:0000313" key="2">
    <source>
        <dbReference type="Proteomes" id="UP000001357"/>
    </source>
</evidence>
<dbReference type="InterPro" id="IPR008614">
    <property type="entry name" value="FIBP"/>
</dbReference>
<protein>
    <submittedName>
        <fullName evidence="1">Uncharacterized protein</fullName>
    </submittedName>
</protein>
<dbReference type="InParanoid" id="A9UPP5"/>
<dbReference type="GeneID" id="5887904"/>
<dbReference type="AlphaFoldDB" id="A9UPP5"/>
<reference evidence="1 2" key="1">
    <citation type="journal article" date="2008" name="Nature">
        <title>The genome of the choanoflagellate Monosiga brevicollis and the origin of metazoans.</title>
        <authorList>
            <consortium name="JGI Sequencing"/>
            <person name="King N."/>
            <person name="Westbrook M.J."/>
            <person name="Young S.L."/>
            <person name="Kuo A."/>
            <person name="Abedin M."/>
            <person name="Chapman J."/>
            <person name="Fairclough S."/>
            <person name="Hellsten U."/>
            <person name="Isogai Y."/>
            <person name="Letunic I."/>
            <person name="Marr M."/>
            <person name="Pincus D."/>
            <person name="Putnam N."/>
            <person name="Rokas A."/>
            <person name="Wright K.J."/>
            <person name="Zuzow R."/>
            <person name="Dirks W."/>
            <person name="Good M."/>
            <person name="Goodstein D."/>
            <person name="Lemons D."/>
            <person name="Li W."/>
            <person name="Lyons J.B."/>
            <person name="Morris A."/>
            <person name="Nichols S."/>
            <person name="Richter D.J."/>
            <person name="Salamov A."/>
            <person name="Bork P."/>
            <person name="Lim W.A."/>
            <person name="Manning G."/>
            <person name="Miller W.T."/>
            <person name="McGinnis W."/>
            <person name="Shapiro H."/>
            <person name="Tjian R."/>
            <person name="Grigoriev I.V."/>
            <person name="Rokhsar D."/>
        </authorList>
    </citation>
    <scope>NUCLEOTIDE SEQUENCE [LARGE SCALE GENOMIC DNA]</scope>
    <source>
        <strain evidence="2">MX1 / ATCC 50154</strain>
    </source>
</reference>
<dbReference type="EMBL" id="CH991543">
    <property type="protein sequence ID" value="EDQ92906.1"/>
    <property type="molecule type" value="Genomic_DNA"/>
</dbReference>
<organism evidence="1 2">
    <name type="scientific">Monosiga brevicollis</name>
    <name type="common">Choanoflagellate</name>
    <dbReference type="NCBI Taxonomy" id="81824"/>
    <lineage>
        <taxon>Eukaryota</taxon>
        <taxon>Choanoflagellata</taxon>
        <taxon>Craspedida</taxon>
        <taxon>Salpingoecidae</taxon>
        <taxon>Monosiga</taxon>
    </lineage>
</organism>